<dbReference type="Gene3D" id="3.40.50.300">
    <property type="entry name" value="P-loop containing nucleotide triphosphate hydrolases"/>
    <property type="match status" value="1"/>
</dbReference>
<sequence>MSNILKKYTVSSGTKNYTHQDLKGGLFNIPSNESVDLYTYLLKIKKSSLCEKITDVFKLYFDIDKYTLNVDIRDTVKVLSEQLSRILVPNQEEMKEEEPELDFTYHILKNQSKENYHVYFPNILVDKKFCRKLVKYINSKTDDKILDDNAYNSCFRMYHVLKFDRKKNKYLPNSNYDFLDEVNLNDIEKFQLLCIQTDKTKSNVDFEKTIKEKIKEEEKNRQQKKKKLQELNANDIIDLDELDENKTNYVDYKRDGWIKKNVIQIKDYEYIKFLLFEVIGPEKCDDYGEWSKIIMILASLEIPKRIMIKWSKTSSKFDETTISNIKSLIKKSREKNFSFYDQYKALLNLAKQDNFTKFNEYIIGLSKYEYKVLNFNQIKFHLNNDERGMCEMFYKLFHQRIITQGPEDNLEVYFWNGDIWQKDENQMCQYLFQHFVSQNLDYFNKQLLYEIKKLDPSDPKVEQYYDLLKNSTMMRKQCNRSKYSKQCFRNTLGANLLNNPDFQDMINGNPDSIAVRNGNIDLRTGKLVNRRFDDYNTFFLDIEFDEFMKTPNMDKFMSDIMLEQEEIINFLSTFIGYSITGHNKEQKFSVWYGDKGSNGKSVLAKLLDKTFGEYFTILDSEIFSVKKGTAGTATTHLNYIQDKRFGIMDESNKNEEMNEGLVKRITGGTKLRIRKLHKESELIEVVLVPIILTNFKPKFSNDPALFRRMILIEFEAQFLDDETDIKYDKNNPRHKWKDSDIDNKISDNEVLSYFVRFATKWYQSGQKLKIPDKIKKYNKKFQHNCNVINKFLDNECELTTDENQKYFTSSLVLYNKFIDYCRLNNENNKIPKNEFEGILLEKNINNVKNDYDELGFNIKLINEY</sequence>
<keyword evidence="4" id="KW-0175">Coiled coil</keyword>
<dbReference type="GO" id="GO:0016787">
    <property type="term" value="F:hydrolase activity"/>
    <property type="evidence" value="ECO:0007669"/>
    <property type="project" value="UniProtKB-KW"/>
</dbReference>
<evidence type="ECO:0000256" key="2">
    <source>
        <dbReference type="ARBA" id="ARBA00022801"/>
    </source>
</evidence>
<dbReference type="GO" id="GO:0005524">
    <property type="term" value="F:ATP binding"/>
    <property type="evidence" value="ECO:0007669"/>
    <property type="project" value="UniProtKB-KW"/>
</dbReference>
<dbReference type="InterPro" id="IPR051620">
    <property type="entry name" value="ORF904-like_C"/>
</dbReference>
<evidence type="ECO:0000256" key="3">
    <source>
        <dbReference type="ARBA" id="ARBA00022840"/>
    </source>
</evidence>
<keyword evidence="1" id="KW-0547">Nucleotide-binding</keyword>
<dbReference type="PROSITE" id="PS51206">
    <property type="entry name" value="SF3_HELICASE_1"/>
    <property type="match status" value="1"/>
</dbReference>
<evidence type="ECO:0000259" key="5">
    <source>
        <dbReference type="PROSITE" id="PS51206"/>
    </source>
</evidence>
<evidence type="ECO:0000313" key="6">
    <source>
        <dbReference type="EMBL" id="SUZ86380.1"/>
    </source>
</evidence>
<protein>
    <recommendedName>
        <fullName evidence="5">SF3 helicase domain-containing protein</fullName>
    </recommendedName>
</protein>
<keyword evidence="2" id="KW-0378">Hydrolase</keyword>
<dbReference type="AlphaFoldDB" id="A0A381R4E2"/>
<feature type="coiled-coil region" evidence="4">
    <location>
        <begin position="207"/>
        <end position="245"/>
    </location>
</feature>
<reference evidence="6" key="1">
    <citation type="submission" date="2018-05" db="EMBL/GenBank/DDBJ databases">
        <authorList>
            <person name="Lanie J.A."/>
            <person name="Ng W.-L."/>
            <person name="Kazmierczak K.M."/>
            <person name="Andrzejewski T.M."/>
            <person name="Davidsen T.M."/>
            <person name="Wayne K.J."/>
            <person name="Tettelin H."/>
            <person name="Glass J.I."/>
            <person name="Rusch D."/>
            <person name="Podicherti R."/>
            <person name="Tsui H.-C.T."/>
            <person name="Winkler M.E."/>
        </authorList>
    </citation>
    <scope>NUCLEOTIDE SEQUENCE</scope>
</reference>
<feature type="domain" description="SF3 helicase" evidence="5">
    <location>
        <begin position="566"/>
        <end position="727"/>
    </location>
</feature>
<gene>
    <name evidence="6" type="ORF">METZ01_LOCUS39234</name>
</gene>
<organism evidence="6">
    <name type="scientific">marine metagenome</name>
    <dbReference type="NCBI Taxonomy" id="408172"/>
    <lineage>
        <taxon>unclassified sequences</taxon>
        <taxon>metagenomes</taxon>
        <taxon>ecological metagenomes</taxon>
    </lineage>
</organism>
<dbReference type="EMBL" id="UINC01001679">
    <property type="protein sequence ID" value="SUZ86380.1"/>
    <property type="molecule type" value="Genomic_DNA"/>
</dbReference>
<dbReference type="NCBIfam" id="TIGR01613">
    <property type="entry name" value="primase_Cterm"/>
    <property type="match status" value="1"/>
</dbReference>
<name>A0A381R4E2_9ZZZZ</name>
<dbReference type="InterPro" id="IPR006500">
    <property type="entry name" value="Helicase_put_C_phage/plasmid"/>
</dbReference>
<dbReference type="InterPro" id="IPR027417">
    <property type="entry name" value="P-loop_NTPase"/>
</dbReference>
<dbReference type="InterPro" id="IPR014818">
    <property type="entry name" value="Phage/plasmid_primase_P4_C"/>
</dbReference>
<dbReference type="Pfam" id="PF08706">
    <property type="entry name" value="D5_N"/>
    <property type="match status" value="1"/>
</dbReference>
<keyword evidence="3" id="KW-0067">ATP-binding</keyword>
<proteinExistence type="predicted"/>
<dbReference type="PANTHER" id="PTHR35372">
    <property type="entry name" value="ATP BINDING PROTEIN-RELATED"/>
    <property type="match status" value="1"/>
</dbReference>
<dbReference type="PANTHER" id="PTHR35372:SF2">
    <property type="entry name" value="SF3 HELICASE DOMAIN-CONTAINING PROTEIN"/>
    <property type="match status" value="1"/>
</dbReference>
<dbReference type="SUPFAM" id="SSF52540">
    <property type="entry name" value="P-loop containing nucleoside triphosphate hydrolases"/>
    <property type="match status" value="1"/>
</dbReference>
<dbReference type="InterPro" id="IPR014015">
    <property type="entry name" value="Helicase_SF3_DNA-vir"/>
</dbReference>
<accession>A0A381R4E2</accession>
<evidence type="ECO:0000256" key="1">
    <source>
        <dbReference type="ARBA" id="ARBA00022741"/>
    </source>
</evidence>
<evidence type="ECO:0000256" key="4">
    <source>
        <dbReference type="SAM" id="Coils"/>
    </source>
</evidence>